<comment type="caution">
    <text evidence="2">The sequence shown here is derived from an EMBL/GenBank/DDBJ whole genome shotgun (WGS) entry which is preliminary data.</text>
</comment>
<feature type="domain" description="Neprosin PEP catalytic" evidence="1">
    <location>
        <begin position="1"/>
        <end position="280"/>
    </location>
</feature>
<keyword evidence="3" id="KW-1185">Reference proteome</keyword>
<evidence type="ECO:0000313" key="3">
    <source>
        <dbReference type="Proteomes" id="UP001370490"/>
    </source>
</evidence>
<sequence>MKRISEEEQATPIWDCGSPLYDSYELVSLSHHIERHLTTVPISSKAQAQFVDSDIRNFCPTTIVAVTTVGCGSATKKGKNGVSMVGCLGKFPVTKVFKRRRNEKPDRATDTTIPVVLILTVLVSCKQEATSHLVFLYNQFQLTTSSNMMLKLFFIRIRQPKIGGLVCKAKTGYYPVSLFTSLSDSASRVKWGGEIKNFEVDAHHASTQMGSGHFPSEGYTRSSYFRHVSVVDKSNRLVDARLTSKSVTNPSCYDLLYGPPNATYGTYFYYGGPGFSATCP</sequence>
<proteinExistence type="predicted"/>
<protein>
    <submittedName>
        <fullName evidence="2">Neprosin</fullName>
    </submittedName>
</protein>
<reference evidence="2 3" key="1">
    <citation type="submission" date="2023-12" db="EMBL/GenBank/DDBJ databases">
        <title>A high-quality genome assembly for Dillenia turbinata (Dilleniales).</title>
        <authorList>
            <person name="Chanderbali A."/>
        </authorList>
    </citation>
    <scope>NUCLEOTIDE SEQUENCE [LARGE SCALE GENOMIC DNA]</scope>
    <source>
        <strain evidence="2">LSX21</strain>
        <tissue evidence="2">Leaf</tissue>
    </source>
</reference>
<dbReference type="Pfam" id="PF03080">
    <property type="entry name" value="Neprosin"/>
    <property type="match status" value="1"/>
</dbReference>
<dbReference type="AlphaFoldDB" id="A0AAN8UMC6"/>
<accession>A0AAN8UMC6</accession>
<evidence type="ECO:0000259" key="1">
    <source>
        <dbReference type="PROSITE" id="PS52045"/>
    </source>
</evidence>
<dbReference type="EMBL" id="JBAMMX010000022">
    <property type="protein sequence ID" value="KAK6918250.1"/>
    <property type="molecule type" value="Genomic_DNA"/>
</dbReference>
<organism evidence="2 3">
    <name type="scientific">Dillenia turbinata</name>
    <dbReference type="NCBI Taxonomy" id="194707"/>
    <lineage>
        <taxon>Eukaryota</taxon>
        <taxon>Viridiplantae</taxon>
        <taxon>Streptophyta</taxon>
        <taxon>Embryophyta</taxon>
        <taxon>Tracheophyta</taxon>
        <taxon>Spermatophyta</taxon>
        <taxon>Magnoliopsida</taxon>
        <taxon>eudicotyledons</taxon>
        <taxon>Gunneridae</taxon>
        <taxon>Pentapetalae</taxon>
        <taxon>Dilleniales</taxon>
        <taxon>Dilleniaceae</taxon>
        <taxon>Dillenia</taxon>
    </lineage>
</organism>
<dbReference type="PANTHER" id="PTHR31589">
    <property type="entry name" value="PROTEIN, PUTATIVE (DUF239)-RELATED-RELATED"/>
    <property type="match status" value="1"/>
</dbReference>
<evidence type="ECO:0000313" key="2">
    <source>
        <dbReference type="EMBL" id="KAK6918250.1"/>
    </source>
</evidence>
<dbReference type="Proteomes" id="UP001370490">
    <property type="component" value="Unassembled WGS sequence"/>
</dbReference>
<dbReference type="PROSITE" id="PS52045">
    <property type="entry name" value="NEPROSIN_PEP_CD"/>
    <property type="match status" value="1"/>
</dbReference>
<dbReference type="PANTHER" id="PTHR31589:SF110">
    <property type="entry name" value="PROTEIN, PUTATIVE (DUF239)-RELATED"/>
    <property type="match status" value="1"/>
</dbReference>
<gene>
    <name evidence="2" type="ORF">RJ641_016672</name>
</gene>
<dbReference type="InterPro" id="IPR004314">
    <property type="entry name" value="Neprosin"/>
</dbReference>
<name>A0AAN8UMC6_9MAGN</name>
<dbReference type="InterPro" id="IPR053168">
    <property type="entry name" value="Glutamic_endopeptidase"/>
</dbReference>